<gene>
    <name evidence="1" type="ORF">SAMN02745244_02174</name>
</gene>
<reference evidence="1 2" key="1">
    <citation type="submission" date="2016-11" db="EMBL/GenBank/DDBJ databases">
        <authorList>
            <person name="Jaros S."/>
            <person name="Januszkiewicz K."/>
            <person name="Wedrychowicz H."/>
        </authorList>
    </citation>
    <scope>NUCLEOTIDE SEQUENCE [LARGE SCALE GENOMIC DNA]</scope>
    <source>
        <strain evidence="1 2">DSM 12906</strain>
    </source>
</reference>
<dbReference type="RefSeq" id="WP_175558303.1">
    <property type="nucleotide sequence ID" value="NZ_FQZG01000037.1"/>
</dbReference>
<dbReference type="Proteomes" id="UP000184512">
    <property type="component" value="Unassembled WGS sequence"/>
</dbReference>
<dbReference type="EMBL" id="FQZG01000037">
    <property type="protein sequence ID" value="SHJ29546.1"/>
    <property type="molecule type" value="Genomic_DNA"/>
</dbReference>
<proteinExistence type="predicted"/>
<accession>A0A1M6I4Y8</accession>
<evidence type="ECO:0000313" key="1">
    <source>
        <dbReference type="EMBL" id="SHJ29546.1"/>
    </source>
</evidence>
<protein>
    <submittedName>
        <fullName evidence="1">Uncharacterized protein</fullName>
    </submittedName>
</protein>
<evidence type="ECO:0000313" key="2">
    <source>
        <dbReference type="Proteomes" id="UP000184512"/>
    </source>
</evidence>
<sequence length="57" mass="6034">MSNNPIVPPVGPRDPDDVVPEMAMREVDGEDKLDPEASDDLISSAEADRLAAEGNQG</sequence>
<name>A0A1M6I4Y8_9ACTN</name>
<dbReference type="AlphaFoldDB" id="A0A1M6I4Y8"/>
<dbReference type="STRING" id="1123357.SAMN02745244_02174"/>
<organism evidence="1 2">
    <name type="scientific">Tessaracoccus bendigoensis DSM 12906</name>
    <dbReference type="NCBI Taxonomy" id="1123357"/>
    <lineage>
        <taxon>Bacteria</taxon>
        <taxon>Bacillati</taxon>
        <taxon>Actinomycetota</taxon>
        <taxon>Actinomycetes</taxon>
        <taxon>Propionibacteriales</taxon>
        <taxon>Propionibacteriaceae</taxon>
        <taxon>Tessaracoccus</taxon>
    </lineage>
</organism>
<keyword evidence="2" id="KW-1185">Reference proteome</keyword>